<keyword evidence="4" id="KW-0720">Serine protease</keyword>
<dbReference type="NCBIfam" id="TIGR00225">
    <property type="entry name" value="prc"/>
    <property type="match status" value="1"/>
</dbReference>
<dbReference type="GO" id="GO:0004252">
    <property type="term" value="F:serine-type endopeptidase activity"/>
    <property type="evidence" value="ECO:0007669"/>
    <property type="project" value="UniProtKB-EC"/>
</dbReference>
<dbReference type="InterPro" id="IPR004447">
    <property type="entry name" value="Peptidase_S41A"/>
</dbReference>
<dbReference type="AlphaFoldDB" id="A0A0K9PPF9"/>
<evidence type="ECO:0000313" key="9">
    <source>
        <dbReference type="Proteomes" id="UP000036987"/>
    </source>
</evidence>
<evidence type="ECO:0000259" key="7">
    <source>
        <dbReference type="PROSITE" id="PS50106"/>
    </source>
</evidence>
<dbReference type="InterPro" id="IPR029045">
    <property type="entry name" value="ClpP/crotonase-like_dom_sf"/>
</dbReference>
<dbReference type="EC" id="3.4.21.102" evidence="6"/>
<organism evidence="8 9">
    <name type="scientific">Zostera marina</name>
    <name type="common">Eelgrass</name>
    <dbReference type="NCBI Taxonomy" id="29655"/>
    <lineage>
        <taxon>Eukaryota</taxon>
        <taxon>Viridiplantae</taxon>
        <taxon>Streptophyta</taxon>
        <taxon>Embryophyta</taxon>
        <taxon>Tracheophyta</taxon>
        <taxon>Spermatophyta</taxon>
        <taxon>Magnoliopsida</taxon>
        <taxon>Liliopsida</taxon>
        <taxon>Zosteraceae</taxon>
        <taxon>Zostera</taxon>
    </lineage>
</organism>
<dbReference type="InterPro" id="IPR005151">
    <property type="entry name" value="Tail-specific_protease"/>
</dbReference>
<gene>
    <name evidence="8" type="ORF">ZOSMA_1G00710</name>
</gene>
<sequence length="479" mass="52412">MSGALSFAFPPFFSNSGRIEEARKRTISPFSISSFSSSSFHQTIFRSLVSGTLSIGLLVTAPSLFVSSEEAEAVTEVAVESKDVPIQTPSKAICKDEEEEKVKGGIVANEEIVEEAWEVVNESFYDAGNRGWTPENWMQMKNDILSGRVQSRSKAHTVIQRMLSKLHDPYTRFLSSSEFSRMAKYDLTGIGINLREVPGDSGDIKLKVLGIIFDGPAQSAGVRQGDELLSVNGVDVKGKSAFEVSSLLQGPAETFVTIETRHGDCGTAQIFKVLRKHSVRTPVFYRLENMDNGPISVGYLHLKEFNALAQKDLVIAMKRLQESGASYFVLDLRDNLGGLVQAGIEVAKLFLNEGDTVIYTGGRDPQILKNIVSEIPPMFTSPLIILVNNRTASASEIVAASLHDNCKAVLVGDRTFGKGLIQSIFELHDGSGVVVTIGKYITPNHIDINKNGIEPDFSQIPALSEVRKHLMQCQIQKKG</sequence>
<dbReference type="Proteomes" id="UP000036987">
    <property type="component" value="Unassembled WGS sequence"/>
</dbReference>
<evidence type="ECO:0000256" key="5">
    <source>
        <dbReference type="ARBA" id="ARBA00051784"/>
    </source>
</evidence>
<keyword evidence="2 8" id="KW-0645">Protease</keyword>
<keyword evidence="9" id="KW-1185">Reference proteome</keyword>
<evidence type="ECO:0000256" key="1">
    <source>
        <dbReference type="ARBA" id="ARBA00009179"/>
    </source>
</evidence>
<accession>A0A0K9PPF9</accession>
<dbReference type="Gene3D" id="2.30.42.10">
    <property type="match status" value="1"/>
</dbReference>
<dbReference type="PANTHER" id="PTHR32060:SF31">
    <property type="entry name" value="CARBOXYL-TERMINAL-PROCESSING PEPTIDASE 1, CHLOROPLASTIC"/>
    <property type="match status" value="1"/>
</dbReference>
<comment type="caution">
    <text evidence="8">The sequence shown here is derived from an EMBL/GenBank/DDBJ whole genome shotgun (WGS) entry which is preliminary data.</text>
</comment>
<dbReference type="GO" id="GO:0004175">
    <property type="term" value="F:endopeptidase activity"/>
    <property type="evidence" value="ECO:0000318"/>
    <property type="project" value="GO_Central"/>
</dbReference>
<evidence type="ECO:0000256" key="4">
    <source>
        <dbReference type="ARBA" id="ARBA00022825"/>
    </source>
</evidence>
<evidence type="ECO:0000256" key="3">
    <source>
        <dbReference type="ARBA" id="ARBA00022801"/>
    </source>
</evidence>
<dbReference type="Pfam" id="PF17820">
    <property type="entry name" value="PDZ_6"/>
    <property type="match status" value="1"/>
</dbReference>
<evidence type="ECO:0000256" key="2">
    <source>
        <dbReference type="ARBA" id="ARBA00022670"/>
    </source>
</evidence>
<dbReference type="FunFam" id="2.30.42.10:FF:000146">
    <property type="entry name" value="Carboxyl-terminal-processing peptidase 1, chloroplastic"/>
    <property type="match status" value="1"/>
</dbReference>
<reference evidence="9" key="1">
    <citation type="journal article" date="2016" name="Nature">
        <title>The genome of the seagrass Zostera marina reveals angiosperm adaptation to the sea.</title>
        <authorList>
            <person name="Olsen J.L."/>
            <person name="Rouze P."/>
            <person name="Verhelst B."/>
            <person name="Lin Y.-C."/>
            <person name="Bayer T."/>
            <person name="Collen J."/>
            <person name="Dattolo E."/>
            <person name="De Paoli E."/>
            <person name="Dittami S."/>
            <person name="Maumus F."/>
            <person name="Michel G."/>
            <person name="Kersting A."/>
            <person name="Lauritano C."/>
            <person name="Lohaus R."/>
            <person name="Toepel M."/>
            <person name="Tonon T."/>
            <person name="Vanneste K."/>
            <person name="Amirebrahimi M."/>
            <person name="Brakel J."/>
            <person name="Bostroem C."/>
            <person name="Chovatia M."/>
            <person name="Grimwood J."/>
            <person name="Jenkins J.W."/>
            <person name="Jueterbock A."/>
            <person name="Mraz A."/>
            <person name="Stam W.T."/>
            <person name="Tice H."/>
            <person name="Bornberg-Bauer E."/>
            <person name="Green P.J."/>
            <person name="Pearson G.A."/>
            <person name="Procaccini G."/>
            <person name="Duarte C.M."/>
            <person name="Schmutz J."/>
            <person name="Reusch T.B.H."/>
            <person name="Van de Peer Y."/>
        </authorList>
    </citation>
    <scope>NUCLEOTIDE SEQUENCE [LARGE SCALE GENOMIC DNA]</scope>
    <source>
        <strain evidence="9">cv. Finnish</strain>
    </source>
</reference>
<dbReference type="CDD" id="cd07560">
    <property type="entry name" value="Peptidase_S41_CPP"/>
    <property type="match status" value="1"/>
</dbReference>
<dbReference type="GO" id="GO:0006508">
    <property type="term" value="P:proteolysis"/>
    <property type="evidence" value="ECO:0007669"/>
    <property type="project" value="UniProtKB-KW"/>
</dbReference>
<dbReference type="InterPro" id="IPR001478">
    <property type="entry name" value="PDZ"/>
</dbReference>
<dbReference type="Pfam" id="PF03572">
    <property type="entry name" value="Peptidase_S41"/>
    <property type="match status" value="1"/>
</dbReference>
<dbReference type="PROSITE" id="PS50106">
    <property type="entry name" value="PDZ"/>
    <property type="match status" value="1"/>
</dbReference>
<dbReference type="SUPFAM" id="SSF50156">
    <property type="entry name" value="PDZ domain-like"/>
    <property type="match status" value="1"/>
</dbReference>
<dbReference type="SUPFAM" id="SSF52096">
    <property type="entry name" value="ClpP/crotonase"/>
    <property type="match status" value="1"/>
</dbReference>
<dbReference type="FunFam" id="3.90.226.10:FF:000023">
    <property type="entry name" value="Carboxyl-terminal processing protease"/>
    <property type="match status" value="1"/>
</dbReference>
<dbReference type="STRING" id="29655.A0A0K9PPF9"/>
<protein>
    <recommendedName>
        <fullName evidence="6">C-terminal processing peptidase</fullName>
        <ecNumber evidence="6">3.4.21.102</ecNumber>
    </recommendedName>
</protein>
<name>A0A0K9PPF9_ZOSMR</name>
<proteinExistence type="inferred from homology"/>
<dbReference type="PANTHER" id="PTHR32060">
    <property type="entry name" value="TAIL-SPECIFIC PROTEASE"/>
    <property type="match status" value="1"/>
</dbReference>
<dbReference type="OMA" id="TWSIVDE"/>
<dbReference type="CDD" id="cd06782">
    <property type="entry name" value="cpPDZ_CPP-like"/>
    <property type="match status" value="1"/>
</dbReference>
<evidence type="ECO:0000256" key="6">
    <source>
        <dbReference type="ARBA" id="ARBA00066637"/>
    </source>
</evidence>
<dbReference type="SMART" id="SM00245">
    <property type="entry name" value="TSPc"/>
    <property type="match status" value="1"/>
</dbReference>
<comment type="catalytic activity">
    <reaction evidence="5">
        <text>The enzyme shows specific recognition of a C-terminal tripeptide, Xaa-Yaa-Zaa, in which Xaa is preferably Ala or Leu, Yaa is preferably Ala or Tyr, and Zaa is preferably Ala, but then cleaves at a variable distance from the C-terminus. A typical cleavage is -Ala-Ala-|-Arg-Ala-Ala-Lys-Glu-Asn-Tyr-Ala-Leu-Ala-Ala.</text>
        <dbReference type="EC" id="3.4.21.102"/>
    </reaction>
</comment>
<dbReference type="InterPro" id="IPR036034">
    <property type="entry name" value="PDZ_sf"/>
</dbReference>
<dbReference type="Gene3D" id="3.90.226.10">
    <property type="entry name" value="2-enoyl-CoA Hydratase, Chain A, domain 1"/>
    <property type="match status" value="1"/>
</dbReference>
<feature type="domain" description="PDZ" evidence="7">
    <location>
        <begin position="176"/>
        <end position="249"/>
    </location>
</feature>
<evidence type="ECO:0000313" key="8">
    <source>
        <dbReference type="EMBL" id="KMZ70100.1"/>
    </source>
</evidence>
<comment type="similarity">
    <text evidence="1">Belongs to the peptidase S41A family.</text>
</comment>
<keyword evidence="3" id="KW-0378">Hydrolase</keyword>
<dbReference type="SMART" id="SM00228">
    <property type="entry name" value="PDZ"/>
    <property type="match status" value="1"/>
</dbReference>
<dbReference type="Gene3D" id="3.30.750.44">
    <property type="match status" value="1"/>
</dbReference>
<dbReference type="InterPro" id="IPR041489">
    <property type="entry name" value="PDZ_6"/>
</dbReference>
<dbReference type="EMBL" id="LFYR01000729">
    <property type="protein sequence ID" value="KMZ70100.1"/>
    <property type="molecule type" value="Genomic_DNA"/>
</dbReference>
<dbReference type="OrthoDB" id="43580at2759"/>